<feature type="compositionally biased region" description="Basic residues" evidence="8">
    <location>
        <begin position="369"/>
        <end position="378"/>
    </location>
</feature>
<feature type="domain" description="Large ribosomal subunit protein uL2 RNA-binding" evidence="10">
    <location>
        <begin position="102"/>
        <end position="197"/>
    </location>
</feature>
<dbReference type="SMART" id="SM01382">
    <property type="entry name" value="Ribosomal_L2_C"/>
    <property type="match status" value="1"/>
</dbReference>
<comment type="subcellular location">
    <subcellularLocation>
        <location evidence="1">Mitochondrion</location>
    </subcellularLocation>
</comment>
<feature type="region of interest" description="Disordered" evidence="8">
    <location>
        <begin position="33"/>
        <end position="58"/>
    </location>
</feature>
<keyword evidence="5" id="KW-0687">Ribonucleoprotein</keyword>
<evidence type="ECO:0000259" key="9">
    <source>
        <dbReference type="SMART" id="SM01382"/>
    </source>
</evidence>
<dbReference type="GeneID" id="27310510"/>
<dbReference type="PANTHER" id="PTHR13691:SF5">
    <property type="entry name" value="LARGE RIBOSOMAL SUBUNIT PROTEIN UL2M"/>
    <property type="match status" value="1"/>
</dbReference>
<dbReference type="InterPro" id="IPR022666">
    <property type="entry name" value="Ribosomal_uL2_RNA-bd_dom"/>
</dbReference>
<dbReference type="GO" id="GO:0005762">
    <property type="term" value="C:mitochondrial large ribosomal subunit"/>
    <property type="evidence" value="ECO:0007669"/>
    <property type="project" value="TreeGrafter"/>
</dbReference>
<dbReference type="Gene3D" id="4.10.950.10">
    <property type="entry name" value="Ribosomal protein L2, domain 3"/>
    <property type="match status" value="1"/>
</dbReference>
<dbReference type="Pfam" id="PF03947">
    <property type="entry name" value="Ribosomal_L2_C"/>
    <property type="match status" value="1"/>
</dbReference>
<evidence type="ECO:0000259" key="10">
    <source>
        <dbReference type="SMART" id="SM01383"/>
    </source>
</evidence>
<organism evidence="11 12">
    <name type="scientific">Verruconis gallopava</name>
    <dbReference type="NCBI Taxonomy" id="253628"/>
    <lineage>
        <taxon>Eukaryota</taxon>
        <taxon>Fungi</taxon>
        <taxon>Dikarya</taxon>
        <taxon>Ascomycota</taxon>
        <taxon>Pezizomycotina</taxon>
        <taxon>Dothideomycetes</taxon>
        <taxon>Pleosporomycetidae</taxon>
        <taxon>Venturiales</taxon>
        <taxon>Sympoventuriaceae</taxon>
        <taxon>Verruconis</taxon>
    </lineage>
</organism>
<dbReference type="GO" id="GO:0003723">
    <property type="term" value="F:RNA binding"/>
    <property type="evidence" value="ECO:0007669"/>
    <property type="project" value="InterPro"/>
</dbReference>
<dbReference type="Proteomes" id="UP000053259">
    <property type="component" value="Unassembled WGS sequence"/>
</dbReference>
<dbReference type="PANTHER" id="PTHR13691">
    <property type="entry name" value="RIBOSOMAL PROTEIN L2"/>
    <property type="match status" value="1"/>
</dbReference>
<dbReference type="Gene3D" id="2.40.50.140">
    <property type="entry name" value="Nucleic acid-binding proteins"/>
    <property type="match status" value="1"/>
</dbReference>
<dbReference type="OrthoDB" id="268576at2759"/>
<sequence length="397" mass="44175">MVQPRLLSRSPALCSRRCYATAATSAQTGLISRPPIMPTIRTKDTKSKSKPPPKFTENGTMWKYTPRTPGLRWLQRPINLHLHKGKPLRELTFPKMGIGKGGRNNTGRVCVRHRGGGHRRRIRTVDFYRMRPGEHEVVRIEYDPNRSAHLALLKPVDPNSPANIFKVGKGRHAKEVSTQYSYVIAAEGMRAGDRVQSFRAGIPQSLIDEMGGVIDPGMLAAKTAFRGNCLPLHLVPTGTQVFNVGIQPNGPAVFCRSAGTSAIVVAKEEGITDEDGTVKPYRWVQIKLQSGEVRRVHKDACATIGVASNPHWQFRMLGKAGRSRWLNIRPTVRGMAMNACDHPHGGGRGKSKGKRIPVSPWGTPAKSGYKTRPKRRINKFLVHERPRNQGRRRNKQG</sequence>
<dbReference type="GO" id="GO:0016740">
    <property type="term" value="F:transferase activity"/>
    <property type="evidence" value="ECO:0007669"/>
    <property type="project" value="InterPro"/>
</dbReference>
<dbReference type="InterPro" id="IPR014726">
    <property type="entry name" value="Ribosomal_uL2_dom3"/>
</dbReference>
<evidence type="ECO:0000313" key="12">
    <source>
        <dbReference type="Proteomes" id="UP000053259"/>
    </source>
</evidence>
<keyword evidence="3 11" id="KW-0689">Ribosomal protein</keyword>
<dbReference type="InParanoid" id="A0A0D1XVP6"/>
<dbReference type="SUPFAM" id="SSF50104">
    <property type="entry name" value="Translation proteins SH3-like domain"/>
    <property type="match status" value="1"/>
</dbReference>
<dbReference type="InterPro" id="IPR014722">
    <property type="entry name" value="Rib_uL2_dom2"/>
</dbReference>
<dbReference type="RefSeq" id="XP_016216730.1">
    <property type="nucleotide sequence ID" value="XM_016355594.1"/>
</dbReference>
<dbReference type="InterPro" id="IPR022669">
    <property type="entry name" value="Ribosomal_uL2_C"/>
</dbReference>
<dbReference type="InterPro" id="IPR005880">
    <property type="entry name" value="Ribosomal_uL2_bac/org-type"/>
</dbReference>
<dbReference type="EMBL" id="KN847534">
    <property type="protein sequence ID" value="KIW06861.1"/>
    <property type="molecule type" value="Genomic_DNA"/>
</dbReference>
<evidence type="ECO:0000256" key="7">
    <source>
        <dbReference type="ARBA" id="ARBA00069872"/>
    </source>
</evidence>
<evidence type="ECO:0000256" key="3">
    <source>
        <dbReference type="ARBA" id="ARBA00022980"/>
    </source>
</evidence>
<gene>
    <name evidence="11" type="ORF">PV09_02537</name>
</gene>
<reference evidence="11 12" key="1">
    <citation type="submission" date="2015-01" db="EMBL/GenBank/DDBJ databases">
        <title>The Genome Sequence of Ochroconis gallopava CBS43764.</title>
        <authorList>
            <consortium name="The Broad Institute Genomics Platform"/>
            <person name="Cuomo C."/>
            <person name="de Hoog S."/>
            <person name="Gorbushina A."/>
            <person name="Stielow B."/>
            <person name="Teixiera M."/>
            <person name="Abouelleil A."/>
            <person name="Chapman S.B."/>
            <person name="Priest M."/>
            <person name="Young S.K."/>
            <person name="Wortman J."/>
            <person name="Nusbaum C."/>
            <person name="Birren B."/>
        </authorList>
    </citation>
    <scope>NUCLEOTIDE SEQUENCE [LARGE SCALE GENOMIC DNA]</scope>
    <source>
        <strain evidence="11 12">CBS 43764</strain>
    </source>
</reference>
<feature type="region of interest" description="Disordered" evidence="8">
    <location>
        <begin position="340"/>
        <end position="397"/>
    </location>
</feature>
<evidence type="ECO:0000256" key="5">
    <source>
        <dbReference type="ARBA" id="ARBA00023274"/>
    </source>
</evidence>
<dbReference type="HOGENOM" id="CLU_036235_3_0_1"/>
<dbReference type="FunCoup" id="A0A0D1XVP6">
    <property type="interactions" value="408"/>
</dbReference>
<dbReference type="GO" id="GO:0003735">
    <property type="term" value="F:structural constituent of ribosome"/>
    <property type="evidence" value="ECO:0007669"/>
    <property type="project" value="InterPro"/>
</dbReference>
<dbReference type="AlphaFoldDB" id="A0A0D1XVP6"/>
<evidence type="ECO:0000256" key="8">
    <source>
        <dbReference type="SAM" id="MobiDB-lite"/>
    </source>
</evidence>
<dbReference type="FunFam" id="2.40.50.140:FF:000128">
    <property type="entry name" value="50S ribosomal protein L2"/>
    <property type="match status" value="1"/>
</dbReference>
<protein>
    <recommendedName>
        <fullName evidence="7">Large ribosomal subunit protein uL2m</fullName>
    </recommendedName>
</protein>
<dbReference type="NCBIfam" id="TIGR01171">
    <property type="entry name" value="rplB_bact"/>
    <property type="match status" value="1"/>
</dbReference>
<dbReference type="FunFam" id="4.10.950.10:FF:000001">
    <property type="entry name" value="50S ribosomal protein L2"/>
    <property type="match status" value="1"/>
</dbReference>
<dbReference type="SMART" id="SM01383">
    <property type="entry name" value="Ribosomal_L2"/>
    <property type="match status" value="1"/>
</dbReference>
<accession>A0A0D1XVP6</accession>
<dbReference type="GO" id="GO:0032543">
    <property type="term" value="P:mitochondrial translation"/>
    <property type="evidence" value="ECO:0007669"/>
    <property type="project" value="TreeGrafter"/>
</dbReference>
<comment type="function">
    <text evidence="6">Component of the mitochondrial ribosome (mitoribosome), a dedicated translation machinery responsible for the synthesis of mitochondrial genome-encoded proteins, including at least some of the essential transmembrane subunits of the mitochondrial respiratory chain. The mitoribosomes are attached to the mitochondrial inner membrane and translation products are cotranslationally integrated into the membrane.</text>
</comment>
<dbReference type="InterPro" id="IPR008991">
    <property type="entry name" value="Translation_prot_SH3-like_sf"/>
</dbReference>
<dbReference type="InterPro" id="IPR012340">
    <property type="entry name" value="NA-bd_OB-fold"/>
</dbReference>
<dbReference type="STRING" id="253628.A0A0D1XVP6"/>
<keyword evidence="4" id="KW-0496">Mitochondrion</keyword>
<evidence type="ECO:0000256" key="6">
    <source>
        <dbReference type="ARBA" id="ARBA00037226"/>
    </source>
</evidence>
<feature type="compositionally biased region" description="Basic residues" evidence="8">
    <location>
        <begin position="388"/>
        <end position="397"/>
    </location>
</feature>
<evidence type="ECO:0000256" key="4">
    <source>
        <dbReference type="ARBA" id="ARBA00023128"/>
    </source>
</evidence>
<evidence type="ECO:0000256" key="1">
    <source>
        <dbReference type="ARBA" id="ARBA00004173"/>
    </source>
</evidence>
<dbReference type="Gene3D" id="2.30.30.30">
    <property type="match status" value="1"/>
</dbReference>
<keyword evidence="12" id="KW-1185">Reference proteome</keyword>
<name>A0A0D1XVP6_9PEZI</name>
<dbReference type="Pfam" id="PF00181">
    <property type="entry name" value="Ribosomal_L2_N"/>
    <property type="match status" value="1"/>
</dbReference>
<feature type="compositionally biased region" description="Basic residues" evidence="8">
    <location>
        <begin position="345"/>
        <end position="355"/>
    </location>
</feature>
<feature type="domain" description="Large ribosomal subunit protein uL2 C-terminal" evidence="9">
    <location>
        <begin position="224"/>
        <end position="364"/>
    </location>
</feature>
<comment type="similarity">
    <text evidence="2">Belongs to the universal ribosomal protein uL2 family.</text>
</comment>
<dbReference type="VEuPathDB" id="FungiDB:PV09_02537"/>
<proteinExistence type="inferred from homology"/>
<dbReference type="InterPro" id="IPR002171">
    <property type="entry name" value="Ribosomal_uL2"/>
</dbReference>
<evidence type="ECO:0000313" key="11">
    <source>
        <dbReference type="EMBL" id="KIW06861.1"/>
    </source>
</evidence>
<evidence type="ECO:0000256" key="2">
    <source>
        <dbReference type="ARBA" id="ARBA00005636"/>
    </source>
</evidence>
<dbReference type="SUPFAM" id="SSF50249">
    <property type="entry name" value="Nucleic acid-binding proteins"/>
    <property type="match status" value="1"/>
</dbReference>